<dbReference type="PANTHER" id="PTHR13947">
    <property type="entry name" value="GNAT FAMILY N-ACETYLTRANSFERASE"/>
    <property type="match status" value="1"/>
</dbReference>
<keyword evidence="4" id="KW-1185">Reference proteome</keyword>
<dbReference type="PROSITE" id="PS51186">
    <property type="entry name" value="GNAT"/>
    <property type="match status" value="1"/>
</dbReference>
<dbReference type="Gene3D" id="3.40.630.30">
    <property type="match status" value="1"/>
</dbReference>
<organism evidence="3 4">
    <name type="scientific">Agromyces aureus</name>
    <dbReference type="NCBI Taxonomy" id="453304"/>
    <lineage>
        <taxon>Bacteria</taxon>
        <taxon>Bacillati</taxon>
        <taxon>Actinomycetota</taxon>
        <taxon>Actinomycetes</taxon>
        <taxon>Micrococcales</taxon>
        <taxon>Microbacteriaceae</taxon>
        <taxon>Agromyces</taxon>
    </lineage>
</organism>
<evidence type="ECO:0000313" key="3">
    <source>
        <dbReference type="EMBL" id="ANJ28641.1"/>
    </source>
</evidence>
<dbReference type="SUPFAM" id="SSF55729">
    <property type="entry name" value="Acyl-CoA N-acyltransferases (Nat)"/>
    <property type="match status" value="1"/>
</dbReference>
<reference evidence="4" key="2">
    <citation type="submission" date="2016-01" db="EMBL/GenBank/DDBJ databases">
        <title>Complete genome sequence of Agromyces aureus AR33T and comparison with related organisms.</title>
        <authorList>
            <person name="Corretto E."/>
            <person name="Antonielli L."/>
            <person name="Sessitsch A."/>
            <person name="Brader G."/>
        </authorList>
    </citation>
    <scope>NUCLEOTIDE SEQUENCE [LARGE SCALE GENOMIC DNA]</scope>
    <source>
        <strain evidence="4">AR33</strain>
    </source>
</reference>
<feature type="domain" description="N-acetyltransferase" evidence="2">
    <location>
        <begin position="16"/>
        <end position="177"/>
    </location>
</feature>
<dbReference type="Proteomes" id="UP000078437">
    <property type="component" value="Chromosome"/>
</dbReference>
<evidence type="ECO:0000259" key="2">
    <source>
        <dbReference type="PROSITE" id="PS51186"/>
    </source>
</evidence>
<dbReference type="AlphaFoldDB" id="A0A191WK72"/>
<proteinExistence type="predicted"/>
<evidence type="ECO:0000313" key="4">
    <source>
        <dbReference type="Proteomes" id="UP000078437"/>
    </source>
</evidence>
<protein>
    <recommendedName>
        <fullName evidence="2">N-acetyltransferase domain-containing protein</fullName>
    </recommendedName>
</protein>
<name>A0A191WK72_9MICO</name>
<gene>
    <name evidence="3" type="ORF">ATC03_02445</name>
</gene>
<dbReference type="InterPro" id="IPR016181">
    <property type="entry name" value="Acyl_CoA_acyltransferase"/>
</dbReference>
<dbReference type="GO" id="GO:0008080">
    <property type="term" value="F:N-acetyltransferase activity"/>
    <property type="evidence" value="ECO:0007669"/>
    <property type="project" value="InterPro"/>
</dbReference>
<reference evidence="3 4" key="1">
    <citation type="journal article" date="2016" name="Int. J. Syst. Evol. Microbiol.">
        <title>Agromyces aureus sp. nov., isolated from the rhizosphere of Salix caprea L. grown in a heavy-metal-contaminated soil.</title>
        <authorList>
            <person name="Corretto E."/>
            <person name="Antonielli L."/>
            <person name="Sessitsch A."/>
            <person name="Compant S."/>
            <person name="Gorfer M."/>
            <person name="Kuffner M."/>
            <person name="Brader G."/>
        </authorList>
    </citation>
    <scope>NUCLEOTIDE SEQUENCE [LARGE SCALE GENOMIC DNA]</scope>
    <source>
        <strain evidence="3 4">AR33</strain>
    </source>
</reference>
<dbReference type="Pfam" id="PF00583">
    <property type="entry name" value="Acetyltransf_1"/>
    <property type="match status" value="1"/>
</dbReference>
<dbReference type="CDD" id="cd04301">
    <property type="entry name" value="NAT_SF"/>
    <property type="match status" value="1"/>
</dbReference>
<keyword evidence="1" id="KW-0808">Transferase</keyword>
<dbReference type="InterPro" id="IPR050769">
    <property type="entry name" value="NAT_camello-type"/>
</dbReference>
<accession>A0A191WK72</accession>
<dbReference type="KEGG" id="agy:ATC03_02445"/>
<dbReference type="InterPro" id="IPR000182">
    <property type="entry name" value="GNAT_dom"/>
</dbReference>
<dbReference type="EMBL" id="CP013979">
    <property type="protein sequence ID" value="ANJ28641.1"/>
    <property type="molecule type" value="Genomic_DNA"/>
</dbReference>
<evidence type="ECO:0000256" key="1">
    <source>
        <dbReference type="ARBA" id="ARBA00022679"/>
    </source>
</evidence>
<sequence length="187" mass="20885">MDHVDYRLPLRDRDDLVIRLVRDDEIEAVGALSLRAYDYAYDLTDGYRASIVDVAPRAREHQVWVAADRATGELLGSVATPRRGSTISPLAQPGELDFRLLAVDPPARGRGIGEALTRLAIELARLRGLDRVVMNSGEQMTGAHRLYGRLGFSRLSEREHDIVEGDRRIRLYAFTIDVPHAIRSIAA</sequence>
<dbReference type="STRING" id="453304.ATC03_02445"/>
<dbReference type="PANTHER" id="PTHR13947:SF37">
    <property type="entry name" value="LD18367P"/>
    <property type="match status" value="1"/>
</dbReference>